<dbReference type="GO" id="GO:0000978">
    <property type="term" value="F:RNA polymerase II cis-regulatory region sequence-specific DNA binding"/>
    <property type="evidence" value="ECO:0007669"/>
    <property type="project" value="TreeGrafter"/>
</dbReference>
<dbReference type="InterPro" id="IPR036236">
    <property type="entry name" value="Znf_C2H2_sf"/>
</dbReference>
<keyword evidence="14" id="KW-1185">Reference proteome</keyword>
<keyword evidence="6" id="KW-0805">Transcription regulation</keyword>
<evidence type="ECO:0000259" key="12">
    <source>
        <dbReference type="PROSITE" id="PS50157"/>
    </source>
</evidence>
<dbReference type="GO" id="GO:0005634">
    <property type="term" value="C:nucleus"/>
    <property type="evidence" value="ECO:0007669"/>
    <property type="project" value="UniProtKB-SubCell"/>
</dbReference>
<comment type="similarity">
    <text evidence="9">Belongs to the sal C2H2-type zinc-finger protein family.</text>
</comment>
<evidence type="ECO:0000256" key="9">
    <source>
        <dbReference type="ARBA" id="ARBA00038474"/>
    </source>
</evidence>
<feature type="domain" description="C2H2-type" evidence="12">
    <location>
        <begin position="250"/>
        <end position="274"/>
    </location>
</feature>
<feature type="region of interest" description="Disordered" evidence="11">
    <location>
        <begin position="99"/>
        <end position="118"/>
    </location>
</feature>
<evidence type="ECO:0000256" key="10">
    <source>
        <dbReference type="PROSITE-ProRule" id="PRU00042"/>
    </source>
</evidence>
<dbReference type="Pfam" id="PF00096">
    <property type="entry name" value="zf-C2H2"/>
    <property type="match status" value="2"/>
</dbReference>
<dbReference type="PROSITE" id="PS50157">
    <property type="entry name" value="ZINC_FINGER_C2H2_2"/>
    <property type="match status" value="2"/>
</dbReference>
<name>A0A8H7RT86_9FUNG</name>
<evidence type="ECO:0000256" key="7">
    <source>
        <dbReference type="ARBA" id="ARBA00023163"/>
    </source>
</evidence>
<keyword evidence="7" id="KW-0804">Transcription</keyword>
<reference evidence="13 14" key="1">
    <citation type="submission" date="2020-12" db="EMBL/GenBank/DDBJ databases">
        <title>Metabolic potential, ecology and presence of endohyphal bacteria is reflected in genomic diversity of Mucoromycotina.</title>
        <authorList>
            <person name="Muszewska A."/>
            <person name="Okrasinska A."/>
            <person name="Steczkiewicz K."/>
            <person name="Drgas O."/>
            <person name="Orlowska M."/>
            <person name="Perlinska-Lenart U."/>
            <person name="Aleksandrzak-Piekarczyk T."/>
            <person name="Szatraj K."/>
            <person name="Zielenkiewicz U."/>
            <person name="Pilsyk S."/>
            <person name="Malc E."/>
            <person name="Mieczkowski P."/>
            <person name="Kruszewska J.S."/>
            <person name="Biernat P."/>
            <person name="Pawlowska J."/>
        </authorList>
    </citation>
    <scope>NUCLEOTIDE SEQUENCE [LARGE SCALE GENOMIC DNA]</scope>
    <source>
        <strain evidence="13 14">CBS 142.35</strain>
    </source>
</reference>
<dbReference type="OrthoDB" id="6077919at2759"/>
<evidence type="ECO:0000256" key="6">
    <source>
        <dbReference type="ARBA" id="ARBA00023015"/>
    </source>
</evidence>
<dbReference type="PROSITE" id="PS00028">
    <property type="entry name" value="ZINC_FINGER_C2H2_1"/>
    <property type="match status" value="2"/>
</dbReference>
<dbReference type="InterPro" id="IPR013087">
    <property type="entry name" value="Znf_C2H2_type"/>
</dbReference>
<comment type="caution">
    <text evidence="13">The sequence shown here is derived from an EMBL/GenBank/DDBJ whole genome shotgun (WGS) entry which is preliminary data.</text>
</comment>
<protein>
    <recommendedName>
        <fullName evidence="12">C2H2-type domain-containing protein</fullName>
    </recommendedName>
</protein>
<dbReference type="Proteomes" id="UP000646827">
    <property type="component" value="Unassembled WGS sequence"/>
</dbReference>
<evidence type="ECO:0000256" key="3">
    <source>
        <dbReference type="ARBA" id="ARBA00022737"/>
    </source>
</evidence>
<evidence type="ECO:0000256" key="2">
    <source>
        <dbReference type="ARBA" id="ARBA00022723"/>
    </source>
</evidence>
<keyword evidence="4 10" id="KW-0863">Zinc-finger</keyword>
<feature type="domain" description="C2H2-type" evidence="12">
    <location>
        <begin position="222"/>
        <end position="249"/>
    </location>
</feature>
<evidence type="ECO:0000256" key="1">
    <source>
        <dbReference type="ARBA" id="ARBA00004123"/>
    </source>
</evidence>
<sequence>MEKPQLPPLKAILEGMSSISDRPSLVGGGHRRNLSSEYDTSTNSAFFAYSEQRRPTRVSHSRSLSDYTHRLPPPLPSSQQQQEQQLLLSSYHYPHRISPLHHSQQQQQQQQSQRSIIQHRRAISTNAAEFMSHHSSFAPPSFPPALDPSSSTSTTASNNNCISPTTEDYESEENSSREDEVMTPTTSNHPHQHHPNASTSSTSSSSTSSSNISTTATTATKYKCSYCQKGFSRPSSLRIHIYSHTGEKPFDCPEPGCGRRFSVQSNMRRHMRVHRIAWEKPSKKRTTQMIGVVPIAPANREFS</sequence>
<evidence type="ECO:0000256" key="5">
    <source>
        <dbReference type="ARBA" id="ARBA00022833"/>
    </source>
</evidence>
<evidence type="ECO:0000256" key="4">
    <source>
        <dbReference type="ARBA" id="ARBA00022771"/>
    </source>
</evidence>
<dbReference type="Gene3D" id="3.30.160.60">
    <property type="entry name" value="Classic Zinc Finger"/>
    <property type="match status" value="2"/>
</dbReference>
<dbReference type="SUPFAM" id="SSF57667">
    <property type="entry name" value="beta-beta-alpha zinc fingers"/>
    <property type="match status" value="1"/>
</dbReference>
<accession>A0A8H7RT86</accession>
<keyword evidence="3" id="KW-0677">Repeat</keyword>
<keyword evidence="5" id="KW-0862">Zinc</keyword>
<dbReference type="FunFam" id="3.30.160.60:FF:000100">
    <property type="entry name" value="Zinc finger 45-like"/>
    <property type="match status" value="1"/>
</dbReference>
<evidence type="ECO:0000256" key="11">
    <source>
        <dbReference type="SAM" id="MobiDB-lite"/>
    </source>
</evidence>
<dbReference type="PANTHER" id="PTHR23233:SF84">
    <property type="entry name" value="FI23031P1"/>
    <property type="match status" value="1"/>
</dbReference>
<feature type="region of interest" description="Disordered" evidence="11">
    <location>
        <begin position="14"/>
        <end position="85"/>
    </location>
</feature>
<comment type="subcellular location">
    <subcellularLocation>
        <location evidence="1">Nucleus</location>
    </subcellularLocation>
</comment>
<feature type="compositionally biased region" description="Low complexity" evidence="11">
    <location>
        <begin position="197"/>
        <end position="212"/>
    </location>
</feature>
<dbReference type="AlphaFoldDB" id="A0A8H7RT86"/>
<keyword evidence="2" id="KW-0479">Metal-binding</keyword>
<dbReference type="FunFam" id="3.30.160.60:FF:000145">
    <property type="entry name" value="Zinc finger protein 574"/>
    <property type="match status" value="1"/>
</dbReference>
<dbReference type="SMART" id="SM00355">
    <property type="entry name" value="ZnF_C2H2"/>
    <property type="match status" value="2"/>
</dbReference>
<feature type="compositionally biased region" description="Low complexity" evidence="11">
    <location>
        <begin position="147"/>
        <end position="160"/>
    </location>
</feature>
<evidence type="ECO:0000313" key="13">
    <source>
        <dbReference type="EMBL" id="KAG2216270.1"/>
    </source>
</evidence>
<dbReference type="GO" id="GO:0008270">
    <property type="term" value="F:zinc ion binding"/>
    <property type="evidence" value="ECO:0007669"/>
    <property type="project" value="UniProtKB-KW"/>
</dbReference>
<dbReference type="InterPro" id="IPR051565">
    <property type="entry name" value="Sal_C2H2-zinc-finger"/>
</dbReference>
<proteinExistence type="inferred from homology"/>
<organism evidence="13 14">
    <name type="scientific">Circinella minor</name>
    <dbReference type="NCBI Taxonomy" id="1195481"/>
    <lineage>
        <taxon>Eukaryota</taxon>
        <taxon>Fungi</taxon>
        <taxon>Fungi incertae sedis</taxon>
        <taxon>Mucoromycota</taxon>
        <taxon>Mucoromycotina</taxon>
        <taxon>Mucoromycetes</taxon>
        <taxon>Mucorales</taxon>
        <taxon>Lichtheimiaceae</taxon>
        <taxon>Circinella</taxon>
    </lineage>
</organism>
<feature type="compositionally biased region" description="Polar residues" evidence="11">
    <location>
        <begin position="35"/>
        <end position="45"/>
    </location>
</feature>
<keyword evidence="8" id="KW-0539">Nucleus</keyword>
<evidence type="ECO:0000256" key="8">
    <source>
        <dbReference type="ARBA" id="ARBA00023242"/>
    </source>
</evidence>
<gene>
    <name evidence="13" type="ORF">INT45_002915</name>
</gene>
<dbReference type="PANTHER" id="PTHR23233">
    <property type="entry name" value="SAL-LIKE PROTEIN"/>
    <property type="match status" value="1"/>
</dbReference>
<feature type="region of interest" description="Disordered" evidence="11">
    <location>
        <begin position="133"/>
        <end position="212"/>
    </location>
</feature>
<feature type="compositionally biased region" description="Low complexity" evidence="11">
    <location>
        <begin position="101"/>
        <end position="116"/>
    </location>
</feature>
<evidence type="ECO:0000313" key="14">
    <source>
        <dbReference type="Proteomes" id="UP000646827"/>
    </source>
</evidence>
<dbReference type="EMBL" id="JAEPRB010000430">
    <property type="protein sequence ID" value="KAG2216270.1"/>
    <property type="molecule type" value="Genomic_DNA"/>
</dbReference>
<dbReference type="GO" id="GO:0000981">
    <property type="term" value="F:DNA-binding transcription factor activity, RNA polymerase II-specific"/>
    <property type="evidence" value="ECO:0007669"/>
    <property type="project" value="TreeGrafter"/>
</dbReference>